<sequence length="879" mass="98589">MSIISYAQNFEDVMLWRALGHVAEGFYIDVGAQHPTIDSVSKAFYEHGWRGIHVEPTSTYATLLRQDRPDETVLQAALTHTHGTLTFYEIPETGLSTADATIAERHKQQGFQTRETTVPCLTLADVFEHAGSRDIHWLKIDVEGFERQVLEGWGQSLARPWIVIVESTLPLTTIESHSHWEPLLLGRDYEHAYFDGLNRYYVSAGHPELREAFRAGPNVFDGFALNGTASAPFCHLVQEHHQAQVDCAQAELAQAKHTAQQEITRLTDALATQQELHTKQEQALGEQLRAANDAVHQLESTLVDQGRANVEKEQSLMRDHANRVESLLQQLQASETELRQLMQEGAARERELTRQAAQIREEVDELLRTLVQREKEFSQELMQTRQHGEQALADQFSASQAELRRLAQEGIEREQVLTQHNLQVRQQMEALLRSVAQRESDFARELLQTRREVEQITAEQARVHAELERTLRHEGAEREYALTEQIGQLRLEVKELLHSLAQRESEFSRELQQVHRDAQQAVGEQARVHAERDQALVQQLLTAYAELRSAEARGRDRERQLDQEISSTQAELIQLTQAHATLEAQLREQMAAAQHTTLALKASLDAIHTSFAWRLTAPVRWIGSLLFTPLPLPRTQAAPIFSPPEAQPAAPAPTSALTQQHSSETPISALAITPPMNRLSTAHTLDELLSYHDQDFVFCAYITLLGREPDPEGLRYYLARVRQGVGKIEILSQLRLSPEGKARGASPLAGLDAVVTPYRYLKLPVIGSLLGFLIGVQGPGVNHQKLNAIENQICVLGDENRHRFVQLEQAMASLHHVVMQQVHSVGADLGDASNPSEVAAATDGIRPPEFESLKQLSPRAREIYLQLKKSAAIHAKGVA</sequence>
<dbReference type="EMBL" id="CATZAZ010000018">
    <property type="protein sequence ID" value="CAJ0808096.1"/>
    <property type="molecule type" value="Genomic_DNA"/>
</dbReference>
<dbReference type="EMBL" id="CATZAR010000002">
    <property type="protein sequence ID" value="CAJ0785765.1"/>
    <property type="molecule type" value="Genomic_DNA"/>
</dbReference>
<evidence type="ECO:0000313" key="8">
    <source>
        <dbReference type="Proteomes" id="UP001189773"/>
    </source>
</evidence>
<feature type="region of interest" description="Disordered" evidence="2">
    <location>
        <begin position="638"/>
        <end position="660"/>
    </location>
</feature>
<evidence type="ECO:0000313" key="5">
    <source>
        <dbReference type="EMBL" id="CAJ0785765.1"/>
    </source>
</evidence>
<evidence type="ECO:0000259" key="4">
    <source>
        <dbReference type="Pfam" id="PF13946"/>
    </source>
</evidence>
<evidence type="ECO:0000313" key="7">
    <source>
        <dbReference type="Proteomes" id="UP001189756"/>
    </source>
</evidence>
<dbReference type="Gene3D" id="3.40.50.150">
    <property type="entry name" value="Vaccinia Virus protein VP39"/>
    <property type="match status" value="1"/>
</dbReference>
<organism evidence="6 7">
    <name type="scientific">Ralstonia thomasii</name>
    <dbReference type="NCBI Taxonomy" id="3058596"/>
    <lineage>
        <taxon>Bacteria</taxon>
        <taxon>Pseudomonadati</taxon>
        <taxon>Pseudomonadota</taxon>
        <taxon>Betaproteobacteria</taxon>
        <taxon>Burkholderiales</taxon>
        <taxon>Burkholderiaceae</taxon>
        <taxon>Ralstonia</taxon>
    </lineage>
</organism>
<dbReference type="Pfam" id="PF13946">
    <property type="entry name" value="DUF4214"/>
    <property type="match status" value="1"/>
</dbReference>
<dbReference type="PANTHER" id="PTHR23159">
    <property type="entry name" value="CENTROSOMAL PROTEIN 2"/>
    <property type="match status" value="1"/>
</dbReference>
<comment type="caution">
    <text evidence="6">The sequence shown here is derived from an EMBL/GenBank/DDBJ whole genome shotgun (WGS) entry which is preliminary data.</text>
</comment>
<dbReference type="InterPro" id="IPR006342">
    <property type="entry name" value="FkbM_mtfrase"/>
</dbReference>
<feature type="coiled-coil region" evidence="1">
    <location>
        <begin position="310"/>
        <end position="376"/>
    </location>
</feature>
<dbReference type="Pfam" id="PF05050">
    <property type="entry name" value="Methyltransf_21"/>
    <property type="match status" value="1"/>
</dbReference>
<evidence type="ECO:0000259" key="3">
    <source>
        <dbReference type="Pfam" id="PF05050"/>
    </source>
</evidence>
<feature type="domain" description="Methyltransferase FkbM" evidence="3">
    <location>
        <begin position="29"/>
        <end position="190"/>
    </location>
</feature>
<evidence type="ECO:0000256" key="2">
    <source>
        <dbReference type="SAM" id="MobiDB-lite"/>
    </source>
</evidence>
<dbReference type="Proteomes" id="UP001189773">
    <property type="component" value="Unassembled WGS sequence"/>
</dbReference>
<evidence type="ECO:0008006" key="9">
    <source>
        <dbReference type="Google" id="ProtNLM"/>
    </source>
</evidence>
<evidence type="ECO:0000256" key="1">
    <source>
        <dbReference type="SAM" id="Coils"/>
    </source>
</evidence>
<feature type="compositionally biased region" description="Low complexity" evidence="2">
    <location>
        <begin position="647"/>
        <end position="656"/>
    </location>
</feature>
<keyword evidence="1" id="KW-0175">Coiled coil</keyword>
<dbReference type="InterPro" id="IPR025282">
    <property type="entry name" value="DUF4214"/>
</dbReference>
<dbReference type="NCBIfam" id="TIGR01444">
    <property type="entry name" value="fkbM_fam"/>
    <property type="match status" value="1"/>
</dbReference>
<dbReference type="SUPFAM" id="SSF53335">
    <property type="entry name" value="S-adenosyl-L-methionine-dependent methyltransferases"/>
    <property type="match status" value="1"/>
</dbReference>
<accession>A0AAD2BZ73</accession>
<keyword evidence="8" id="KW-1185">Reference proteome</keyword>
<dbReference type="Proteomes" id="UP001189756">
    <property type="component" value="Unassembled WGS sequence"/>
</dbReference>
<dbReference type="RefSeq" id="WP_012435382.1">
    <property type="nucleotide sequence ID" value="NZ_CATWDO010000002.1"/>
</dbReference>
<gene>
    <name evidence="5" type="ORF">LMG18095_01362</name>
    <name evidence="6" type="ORF">R77560_04670</name>
</gene>
<proteinExistence type="predicted"/>
<reference evidence="6 8" key="1">
    <citation type="submission" date="2023-07" db="EMBL/GenBank/DDBJ databases">
        <authorList>
            <person name="Peeters C."/>
        </authorList>
    </citation>
    <scope>NUCLEOTIDE SEQUENCE</scope>
    <source>
        <strain evidence="5 8">LMG 18095</strain>
        <strain evidence="6">R-77560</strain>
    </source>
</reference>
<protein>
    <recommendedName>
        <fullName evidence="9">FkbM family methyltransferase</fullName>
    </recommendedName>
</protein>
<feature type="domain" description="DUF4214" evidence="4">
    <location>
        <begin position="692"/>
        <end position="742"/>
    </location>
</feature>
<dbReference type="PANTHER" id="PTHR23159:SF31">
    <property type="entry name" value="CENTROSOME-ASSOCIATED PROTEIN CEP250 ISOFORM X1"/>
    <property type="match status" value="1"/>
</dbReference>
<dbReference type="InterPro" id="IPR029063">
    <property type="entry name" value="SAM-dependent_MTases_sf"/>
</dbReference>
<feature type="coiled-coil region" evidence="1">
    <location>
        <begin position="558"/>
        <end position="592"/>
    </location>
</feature>
<evidence type="ECO:0000313" key="6">
    <source>
        <dbReference type="EMBL" id="CAJ0808096.1"/>
    </source>
</evidence>
<name>A0AAD2BZ73_9RALS</name>
<dbReference type="AlphaFoldDB" id="A0AAD2BZ73"/>